<dbReference type="Proteomes" id="UP000245678">
    <property type="component" value="Unassembled WGS sequence"/>
</dbReference>
<sequence length="228" mass="26111">MRTPLTSQLLGDLIEKGYNYMLVNTGINQLTADTVDITLTPVKQKPDLDKLPPNFETFYHITREPMQLACGVDGANVYIEYHTFDHSITEADIFNDTYFRMSEEFFRQVLDSLEDYAVITTNKNGDINSWNTGAQKLLGYTEPEVLGLNARIFFTDEDIAEGKPDLELKKALSEGRAVDERYHVRKNKSRFWGSGLVFPLLDEGNNHRGFTKIMRNQREEEQAKAEGM</sequence>
<feature type="domain" description="PAS" evidence="1">
    <location>
        <begin position="102"/>
        <end position="175"/>
    </location>
</feature>
<dbReference type="CDD" id="cd00130">
    <property type="entry name" value="PAS"/>
    <property type="match status" value="1"/>
</dbReference>
<evidence type="ECO:0000313" key="2">
    <source>
        <dbReference type="EMBL" id="PWK80355.1"/>
    </source>
</evidence>
<keyword evidence="3" id="KW-1185">Reference proteome</keyword>
<dbReference type="AlphaFoldDB" id="A0A316HQ46"/>
<evidence type="ECO:0000313" key="3">
    <source>
        <dbReference type="Proteomes" id="UP000245678"/>
    </source>
</evidence>
<dbReference type="SUPFAM" id="SSF55785">
    <property type="entry name" value="PYP-like sensor domain (PAS domain)"/>
    <property type="match status" value="1"/>
</dbReference>
<dbReference type="Pfam" id="PF13426">
    <property type="entry name" value="PAS_9"/>
    <property type="match status" value="1"/>
</dbReference>
<evidence type="ECO:0000259" key="1">
    <source>
        <dbReference type="PROSITE" id="PS50112"/>
    </source>
</evidence>
<dbReference type="EMBL" id="QGHA01000001">
    <property type="protein sequence ID" value="PWK80355.1"/>
    <property type="molecule type" value="Genomic_DNA"/>
</dbReference>
<organism evidence="2 3">
    <name type="scientific">Mucilaginibacter oryzae</name>
    <dbReference type="NCBI Taxonomy" id="468058"/>
    <lineage>
        <taxon>Bacteria</taxon>
        <taxon>Pseudomonadati</taxon>
        <taxon>Bacteroidota</taxon>
        <taxon>Sphingobacteriia</taxon>
        <taxon>Sphingobacteriales</taxon>
        <taxon>Sphingobacteriaceae</taxon>
        <taxon>Mucilaginibacter</taxon>
    </lineage>
</organism>
<protein>
    <submittedName>
        <fullName evidence="2">PAS domain S-box-containing protein</fullName>
    </submittedName>
</protein>
<dbReference type="SMART" id="SM00091">
    <property type="entry name" value="PAS"/>
    <property type="match status" value="1"/>
</dbReference>
<dbReference type="Gene3D" id="3.30.450.20">
    <property type="entry name" value="PAS domain"/>
    <property type="match status" value="1"/>
</dbReference>
<accession>A0A316HQ46</accession>
<dbReference type="InterPro" id="IPR035965">
    <property type="entry name" value="PAS-like_dom_sf"/>
</dbReference>
<dbReference type="NCBIfam" id="TIGR00229">
    <property type="entry name" value="sensory_box"/>
    <property type="match status" value="1"/>
</dbReference>
<name>A0A316HQ46_9SPHI</name>
<proteinExistence type="predicted"/>
<reference evidence="2 3" key="1">
    <citation type="submission" date="2018-05" db="EMBL/GenBank/DDBJ databases">
        <title>Genomic Encyclopedia of Archaeal and Bacterial Type Strains, Phase II (KMG-II): from individual species to whole genera.</title>
        <authorList>
            <person name="Goeker M."/>
        </authorList>
    </citation>
    <scope>NUCLEOTIDE SEQUENCE [LARGE SCALE GENOMIC DNA]</scope>
    <source>
        <strain evidence="2 3">DSM 19975</strain>
    </source>
</reference>
<dbReference type="RefSeq" id="WP_109606617.1">
    <property type="nucleotide sequence ID" value="NZ_QGHA01000001.1"/>
</dbReference>
<gene>
    <name evidence="2" type="ORF">LX99_00821</name>
</gene>
<comment type="caution">
    <text evidence="2">The sequence shown here is derived from an EMBL/GenBank/DDBJ whole genome shotgun (WGS) entry which is preliminary data.</text>
</comment>
<dbReference type="PROSITE" id="PS50112">
    <property type="entry name" value="PAS"/>
    <property type="match status" value="1"/>
</dbReference>
<dbReference type="InterPro" id="IPR000014">
    <property type="entry name" value="PAS"/>
</dbReference>